<protein>
    <submittedName>
        <fullName evidence="4">FMN reductase</fullName>
    </submittedName>
</protein>
<evidence type="ECO:0000313" key="5">
    <source>
        <dbReference type="Proteomes" id="UP000216021"/>
    </source>
</evidence>
<comment type="cofactor">
    <cofactor evidence="1">
        <name>FMN</name>
        <dbReference type="ChEBI" id="CHEBI:58210"/>
    </cofactor>
</comment>
<keyword evidence="2" id="KW-0285">Flavoprotein</keyword>
<accession>A0A1S8CJD9</accession>
<dbReference type="GO" id="GO:0005829">
    <property type="term" value="C:cytosol"/>
    <property type="evidence" value="ECO:0007669"/>
    <property type="project" value="TreeGrafter"/>
</dbReference>
<evidence type="ECO:0000259" key="3">
    <source>
        <dbReference type="Pfam" id="PF03358"/>
    </source>
</evidence>
<dbReference type="AlphaFoldDB" id="A0A1S8CJD9"/>
<dbReference type="PANTHER" id="PTHR30543:SF21">
    <property type="entry name" value="NAD(P)H-DEPENDENT FMN REDUCTASE LOT6"/>
    <property type="match status" value="1"/>
</dbReference>
<dbReference type="STRING" id="2034155.BMI79_10650"/>
<name>A0A1S8CJD9_9GAMM</name>
<dbReference type="InterPro" id="IPR050712">
    <property type="entry name" value="NAD(P)H-dep_reductase"/>
</dbReference>
<gene>
    <name evidence="4" type="ORF">BMI79_10650</name>
</gene>
<dbReference type="OrthoDB" id="9812295at2"/>
<dbReference type="SUPFAM" id="SSF52218">
    <property type="entry name" value="Flavoproteins"/>
    <property type="match status" value="1"/>
</dbReference>
<evidence type="ECO:0000313" key="4">
    <source>
        <dbReference type="EMBL" id="OMQ22890.1"/>
    </source>
</evidence>
<reference evidence="4 5" key="1">
    <citation type="submission" date="2016-11" db="EMBL/GenBank/DDBJ databases">
        <title>Rahnella oryzae sp. nov., isolated from rice root.</title>
        <authorList>
            <person name="Zhang X.-X."/>
            <person name="Zhang J."/>
        </authorList>
    </citation>
    <scope>NUCLEOTIDE SEQUENCE [LARGE SCALE GENOMIC DNA]</scope>
    <source>
        <strain evidence="4 5">J11-6</strain>
    </source>
</reference>
<evidence type="ECO:0000256" key="1">
    <source>
        <dbReference type="ARBA" id="ARBA00001917"/>
    </source>
</evidence>
<dbReference type="InterPro" id="IPR029039">
    <property type="entry name" value="Flavoprotein-like_sf"/>
</dbReference>
<comment type="caution">
    <text evidence="4">The sequence shown here is derived from an EMBL/GenBank/DDBJ whole genome shotgun (WGS) entry which is preliminary data.</text>
</comment>
<evidence type="ECO:0000256" key="2">
    <source>
        <dbReference type="ARBA" id="ARBA00022643"/>
    </source>
</evidence>
<dbReference type="GO" id="GO:0010181">
    <property type="term" value="F:FMN binding"/>
    <property type="evidence" value="ECO:0007669"/>
    <property type="project" value="TreeGrafter"/>
</dbReference>
<dbReference type="InterPro" id="IPR005025">
    <property type="entry name" value="FMN_Rdtase-like_dom"/>
</dbReference>
<dbReference type="Pfam" id="PF03358">
    <property type="entry name" value="FMN_red"/>
    <property type="match status" value="1"/>
</dbReference>
<dbReference type="Proteomes" id="UP000216021">
    <property type="component" value="Unassembled WGS sequence"/>
</dbReference>
<feature type="domain" description="NADPH-dependent FMN reductase-like" evidence="3">
    <location>
        <begin position="4"/>
        <end position="158"/>
    </location>
</feature>
<dbReference type="PANTHER" id="PTHR30543">
    <property type="entry name" value="CHROMATE REDUCTASE"/>
    <property type="match status" value="1"/>
</dbReference>
<dbReference type="EMBL" id="MOXD01000005">
    <property type="protein sequence ID" value="OMQ22890.1"/>
    <property type="molecule type" value="Genomic_DNA"/>
</dbReference>
<sequence length="192" mass="20429">MTIRILAFCGSNRRGSFNQQLLKLAAQGAVDTGAEVKIVQLAEFELPIYDGDEELQHGLPKGVIALQELFAQHDGFLIATPEYNGGYTALLKNVIDWISRPQNNGILGTALFTGKVAALVSASPGLLGGLRSQMSMRTVLDKLGVLVIPNSFALSSAHTAFDDEGHLRDITAQRQVLAVGAALTQAAMKLGV</sequence>
<organism evidence="4 5">
    <name type="scientific">Serratia oryzae</name>
    <dbReference type="NCBI Taxonomy" id="2034155"/>
    <lineage>
        <taxon>Bacteria</taxon>
        <taxon>Pseudomonadati</taxon>
        <taxon>Pseudomonadota</taxon>
        <taxon>Gammaproteobacteria</taxon>
        <taxon>Enterobacterales</taxon>
        <taxon>Yersiniaceae</taxon>
        <taxon>Serratia</taxon>
    </lineage>
</organism>
<proteinExistence type="predicted"/>
<keyword evidence="2" id="KW-0288">FMN</keyword>
<dbReference type="Gene3D" id="3.40.50.360">
    <property type="match status" value="1"/>
</dbReference>
<keyword evidence="5" id="KW-1185">Reference proteome</keyword>
<dbReference type="RefSeq" id="WP_076942177.1">
    <property type="nucleotide sequence ID" value="NZ_MOXD01000005.1"/>
</dbReference>
<dbReference type="GO" id="GO:0016491">
    <property type="term" value="F:oxidoreductase activity"/>
    <property type="evidence" value="ECO:0007669"/>
    <property type="project" value="InterPro"/>
</dbReference>